<keyword evidence="4" id="KW-1185">Reference proteome</keyword>
<sequence length="136" mass="15348">MAGFFRGASADQVKHNNADQKLINKLTKEGRFPAHFSKKVDMAKVSMDVMRPWITQKITDLLGFEDDIVVGLCLAQLEEKKEAGDKGVDPKSLQVNLTGFMERKAAPFCSELWKYLLQAQESPVGVPQEIHRQEEE</sequence>
<accession>A0ABN9TI34</accession>
<comment type="caution">
    <text evidence="3">The sequence shown here is derived from an EMBL/GenBank/DDBJ whole genome shotgun (WGS) entry which is preliminary data.</text>
</comment>
<dbReference type="PANTHER" id="PTHR23148">
    <property type="entry name" value="SERINE/ARGININE REGULATED NUCLEAR MATRIX PROTEIN"/>
    <property type="match status" value="1"/>
</dbReference>
<keyword evidence="1" id="KW-0507">mRNA processing</keyword>
<dbReference type="Proteomes" id="UP001189429">
    <property type="component" value="Unassembled WGS sequence"/>
</dbReference>
<dbReference type="SUPFAM" id="SSF101233">
    <property type="entry name" value="PWI domain"/>
    <property type="match status" value="1"/>
</dbReference>
<evidence type="ECO:0000313" key="3">
    <source>
        <dbReference type="EMBL" id="CAK0845295.1"/>
    </source>
</evidence>
<dbReference type="Pfam" id="PF01480">
    <property type="entry name" value="PWI"/>
    <property type="match status" value="1"/>
</dbReference>
<dbReference type="InterPro" id="IPR036483">
    <property type="entry name" value="PWI_dom_sf"/>
</dbReference>
<evidence type="ECO:0000259" key="2">
    <source>
        <dbReference type="PROSITE" id="PS51025"/>
    </source>
</evidence>
<dbReference type="Gene3D" id="1.20.1390.10">
    <property type="entry name" value="PWI domain"/>
    <property type="match status" value="1"/>
</dbReference>
<proteinExistence type="predicted"/>
<evidence type="ECO:0000313" key="4">
    <source>
        <dbReference type="Proteomes" id="UP001189429"/>
    </source>
</evidence>
<dbReference type="PROSITE" id="PS51025">
    <property type="entry name" value="PWI"/>
    <property type="match status" value="1"/>
</dbReference>
<evidence type="ECO:0000256" key="1">
    <source>
        <dbReference type="ARBA" id="ARBA00022664"/>
    </source>
</evidence>
<dbReference type="EMBL" id="CAUYUJ010014726">
    <property type="protein sequence ID" value="CAK0845295.1"/>
    <property type="molecule type" value="Genomic_DNA"/>
</dbReference>
<name>A0ABN9TI34_9DINO</name>
<dbReference type="InterPro" id="IPR002483">
    <property type="entry name" value="PWI_dom"/>
</dbReference>
<protein>
    <recommendedName>
        <fullName evidence="2">PWI domain-containing protein</fullName>
    </recommendedName>
</protein>
<feature type="domain" description="PWI" evidence="2">
    <location>
        <begin position="29"/>
        <end position="133"/>
    </location>
</feature>
<organism evidence="3 4">
    <name type="scientific">Prorocentrum cordatum</name>
    <dbReference type="NCBI Taxonomy" id="2364126"/>
    <lineage>
        <taxon>Eukaryota</taxon>
        <taxon>Sar</taxon>
        <taxon>Alveolata</taxon>
        <taxon>Dinophyceae</taxon>
        <taxon>Prorocentrales</taxon>
        <taxon>Prorocentraceae</taxon>
        <taxon>Prorocentrum</taxon>
    </lineage>
</organism>
<dbReference type="SMART" id="SM00311">
    <property type="entry name" value="PWI"/>
    <property type="match status" value="1"/>
</dbReference>
<dbReference type="InterPro" id="IPR052225">
    <property type="entry name" value="Ser/Arg_repetitive_matrix"/>
</dbReference>
<dbReference type="PANTHER" id="PTHR23148:SF0">
    <property type="entry name" value="SERINE_ARGININE REPETITIVE MATRIX PROTEIN 1"/>
    <property type="match status" value="1"/>
</dbReference>
<reference evidence="3" key="1">
    <citation type="submission" date="2023-10" db="EMBL/GenBank/DDBJ databases">
        <authorList>
            <person name="Chen Y."/>
            <person name="Shah S."/>
            <person name="Dougan E. K."/>
            <person name="Thang M."/>
            <person name="Chan C."/>
        </authorList>
    </citation>
    <scope>NUCLEOTIDE SEQUENCE [LARGE SCALE GENOMIC DNA]</scope>
</reference>
<gene>
    <name evidence="3" type="ORF">PCOR1329_LOCUS39122</name>
</gene>